<keyword evidence="1" id="KW-0378">Hydrolase</keyword>
<dbReference type="PANTHER" id="PTHR43540:SF15">
    <property type="entry name" value="BLR5631 PROTEIN"/>
    <property type="match status" value="1"/>
</dbReference>
<dbReference type="GO" id="GO:0016787">
    <property type="term" value="F:hydrolase activity"/>
    <property type="evidence" value="ECO:0007669"/>
    <property type="project" value="UniProtKB-KW"/>
</dbReference>
<dbReference type="SUPFAM" id="SSF52499">
    <property type="entry name" value="Isochorismatase-like hydrolases"/>
    <property type="match status" value="1"/>
</dbReference>
<protein>
    <submittedName>
        <fullName evidence="3">Nicotinamidase-related amidase</fullName>
    </submittedName>
</protein>
<accession>A0A1M5LT50</accession>
<dbReference type="InterPro" id="IPR000868">
    <property type="entry name" value="Isochorismatase-like_dom"/>
</dbReference>
<name>A0A1M5LT50_9BRAD</name>
<dbReference type="EMBL" id="LT670817">
    <property type="protein sequence ID" value="SHG68312.1"/>
    <property type="molecule type" value="Genomic_DNA"/>
</dbReference>
<dbReference type="Gene3D" id="3.40.50.850">
    <property type="entry name" value="Isochorismatase-like"/>
    <property type="match status" value="1"/>
</dbReference>
<sequence length="201" mass="22191">MPSVVSLRTFANSSSVPIVVFVDMQQEYLAKPRLLAISEIDRALDNCRKVLDHSRQIGLPVAFIRMLNESAFFNRATPFVRWIEGFEPFRNEMVFERSSPSCYSCEPFTALVNQSRGGIVLAGFAGESACLSTLIDAFHRDHKVAYLCDASASHALDDIPADQVHRAVSKICGLYGEVYETTDWIASTLPRKLGNGKNAGG</sequence>
<organism evidence="3 4">
    <name type="scientific">Bradyrhizobium erythrophlei</name>
    <dbReference type="NCBI Taxonomy" id="1437360"/>
    <lineage>
        <taxon>Bacteria</taxon>
        <taxon>Pseudomonadati</taxon>
        <taxon>Pseudomonadota</taxon>
        <taxon>Alphaproteobacteria</taxon>
        <taxon>Hyphomicrobiales</taxon>
        <taxon>Nitrobacteraceae</taxon>
        <taxon>Bradyrhizobium</taxon>
    </lineage>
</organism>
<gene>
    <name evidence="3" type="ORF">SAMN05443248_2353</name>
</gene>
<evidence type="ECO:0000313" key="3">
    <source>
        <dbReference type="EMBL" id="SHG68312.1"/>
    </source>
</evidence>
<reference evidence="3 4" key="1">
    <citation type="submission" date="2016-11" db="EMBL/GenBank/DDBJ databases">
        <authorList>
            <person name="Jaros S."/>
            <person name="Januszkiewicz K."/>
            <person name="Wedrychowicz H."/>
        </authorList>
    </citation>
    <scope>NUCLEOTIDE SEQUENCE [LARGE SCALE GENOMIC DNA]</scope>
    <source>
        <strain evidence="3 4">GAS138</strain>
    </source>
</reference>
<dbReference type="PANTHER" id="PTHR43540">
    <property type="entry name" value="PEROXYUREIDOACRYLATE/UREIDOACRYLATE AMIDOHYDROLASE-RELATED"/>
    <property type="match status" value="1"/>
</dbReference>
<dbReference type="Proteomes" id="UP000189796">
    <property type="component" value="Chromosome I"/>
</dbReference>
<dbReference type="AlphaFoldDB" id="A0A1M5LT50"/>
<evidence type="ECO:0000313" key="4">
    <source>
        <dbReference type="Proteomes" id="UP000189796"/>
    </source>
</evidence>
<dbReference type="Pfam" id="PF00857">
    <property type="entry name" value="Isochorismatase"/>
    <property type="match status" value="1"/>
</dbReference>
<dbReference type="RefSeq" id="WP_154072169.1">
    <property type="nucleotide sequence ID" value="NZ_LT670817.1"/>
</dbReference>
<dbReference type="OrthoDB" id="8219968at2"/>
<dbReference type="InterPro" id="IPR036380">
    <property type="entry name" value="Isochorismatase-like_sf"/>
</dbReference>
<proteinExistence type="predicted"/>
<evidence type="ECO:0000256" key="1">
    <source>
        <dbReference type="ARBA" id="ARBA00022801"/>
    </source>
</evidence>
<evidence type="ECO:0000259" key="2">
    <source>
        <dbReference type="Pfam" id="PF00857"/>
    </source>
</evidence>
<dbReference type="InterPro" id="IPR050272">
    <property type="entry name" value="Isochorismatase-like_hydrls"/>
</dbReference>
<feature type="domain" description="Isochorismatase-like" evidence="2">
    <location>
        <begin position="18"/>
        <end position="158"/>
    </location>
</feature>